<reference evidence="1" key="2">
    <citation type="journal article" date="2021" name="Genome Biol. Evol.">
        <title>Developing a high-quality reference genome for a parasitic bivalve with doubly uniparental inheritance (Bivalvia: Unionida).</title>
        <authorList>
            <person name="Smith C.H."/>
        </authorList>
    </citation>
    <scope>NUCLEOTIDE SEQUENCE</scope>
    <source>
        <strain evidence="1">CHS0354</strain>
        <tissue evidence="1">Mantle</tissue>
    </source>
</reference>
<comment type="caution">
    <text evidence="1">The sequence shown here is derived from an EMBL/GenBank/DDBJ whole genome shotgun (WGS) entry which is preliminary data.</text>
</comment>
<evidence type="ECO:0000313" key="2">
    <source>
        <dbReference type="Proteomes" id="UP001195483"/>
    </source>
</evidence>
<protein>
    <submittedName>
        <fullName evidence="1">Uncharacterized protein</fullName>
    </submittedName>
</protein>
<dbReference type="AlphaFoldDB" id="A0AAE0VVP9"/>
<dbReference type="Proteomes" id="UP001195483">
    <property type="component" value="Unassembled WGS sequence"/>
</dbReference>
<proteinExistence type="predicted"/>
<name>A0AAE0VVP9_9BIVA</name>
<accession>A0AAE0VVP9</accession>
<evidence type="ECO:0000313" key="1">
    <source>
        <dbReference type="EMBL" id="KAK3591841.1"/>
    </source>
</evidence>
<reference evidence="1" key="1">
    <citation type="journal article" date="2021" name="Genome Biol. Evol.">
        <title>A High-Quality Reference Genome for a Parasitic Bivalve with Doubly Uniparental Inheritance (Bivalvia: Unionida).</title>
        <authorList>
            <person name="Smith C.H."/>
        </authorList>
    </citation>
    <scope>NUCLEOTIDE SEQUENCE</scope>
    <source>
        <strain evidence="1">CHS0354</strain>
    </source>
</reference>
<reference evidence="1" key="3">
    <citation type="submission" date="2023-05" db="EMBL/GenBank/DDBJ databases">
        <authorList>
            <person name="Smith C.H."/>
        </authorList>
    </citation>
    <scope>NUCLEOTIDE SEQUENCE</scope>
    <source>
        <strain evidence="1">CHS0354</strain>
        <tissue evidence="1">Mantle</tissue>
    </source>
</reference>
<keyword evidence="2" id="KW-1185">Reference proteome</keyword>
<gene>
    <name evidence="1" type="ORF">CHS0354_007703</name>
</gene>
<dbReference type="EMBL" id="JAEAOA010000520">
    <property type="protein sequence ID" value="KAK3591841.1"/>
    <property type="molecule type" value="Genomic_DNA"/>
</dbReference>
<organism evidence="1 2">
    <name type="scientific">Potamilus streckersoni</name>
    <dbReference type="NCBI Taxonomy" id="2493646"/>
    <lineage>
        <taxon>Eukaryota</taxon>
        <taxon>Metazoa</taxon>
        <taxon>Spiralia</taxon>
        <taxon>Lophotrochozoa</taxon>
        <taxon>Mollusca</taxon>
        <taxon>Bivalvia</taxon>
        <taxon>Autobranchia</taxon>
        <taxon>Heteroconchia</taxon>
        <taxon>Palaeoheterodonta</taxon>
        <taxon>Unionida</taxon>
        <taxon>Unionoidea</taxon>
        <taxon>Unionidae</taxon>
        <taxon>Ambleminae</taxon>
        <taxon>Lampsilini</taxon>
        <taxon>Potamilus</taxon>
    </lineage>
</organism>
<sequence>MTSTRIEPPSYIDETGLRISAIQQPVFSNLHQQLTHSASRTSPRIAQPRRISLFFLSTKGRVPSTGDIYQQQHLIHHVPMKDTVLLETSSLQAAAIKMQTEIGHRRMKICPPPKKTVQCYPCTETQAHTLPTAMSATETSSGIASAVTELSAHCVPIYTIPELTPSAHNYGKRMLQNSRTGSLSEKDE</sequence>